<dbReference type="PIRSF" id="PIRSF011576">
    <property type="entry name" value="YabP"/>
    <property type="match status" value="1"/>
</dbReference>
<protein>
    <submittedName>
        <fullName evidence="1">Sporulation protein YabP</fullName>
    </submittedName>
</protein>
<proteinExistence type="predicted"/>
<dbReference type="Gene3D" id="2.60.40.2000">
    <property type="match status" value="1"/>
</dbReference>
<accession>A0A381JD45</accession>
<dbReference type="OrthoDB" id="9795125at2"/>
<dbReference type="InterPro" id="IPR038705">
    <property type="entry name" value="YabP_sf"/>
</dbReference>
<dbReference type="InterPro" id="IPR022476">
    <property type="entry name" value="Spore_YabP/YqfC"/>
</dbReference>
<evidence type="ECO:0000313" key="2">
    <source>
        <dbReference type="Proteomes" id="UP000254664"/>
    </source>
</evidence>
<organism evidence="1 2">
    <name type="scientific">Clostridium putrefaciens</name>
    <dbReference type="NCBI Taxonomy" id="99675"/>
    <lineage>
        <taxon>Bacteria</taxon>
        <taxon>Bacillati</taxon>
        <taxon>Bacillota</taxon>
        <taxon>Clostridia</taxon>
        <taxon>Eubacteriales</taxon>
        <taxon>Clostridiaceae</taxon>
        <taxon>Clostridium</taxon>
    </lineage>
</organism>
<dbReference type="Proteomes" id="UP000254664">
    <property type="component" value="Unassembled WGS sequence"/>
</dbReference>
<keyword evidence="2" id="KW-1185">Reference proteome</keyword>
<sequence>MENKKDIKVEDKRSNLTLDNRKRLFLTGVIEVFNFNEETISLNTCVGVLNIRGKNLKMNKLDVQNGEVIVGGTIDSFVYSTLEAKRVNTEGIIKRLFK</sequence>
<dbReference type="InterPro" id="IPR012504">
    <property type="entry name" value="Spore_YabP"/>
</dbReference>
<dbReference type="Pfam" id="PF07873">
    <property type="entry name" value="YabP"/>
    <property type="match status" value="1"/>
</dbReference>
<dbReference type="AlphaFoldDB" id="A0A381JD45"/>
<reference evidence="1 2" key="1">
    <citation type="submission" date="2018-06" db="EMBL/GenBank/DDBJ databases">
        <authorList>
            <consortium name="Pathogen Informatics"/>
            <person name="Doyle S."/>
        </authorList>
    </citation>
    <scope>NUCLEOTIDE SEQUENCE [LARGE SCALE GENOMIC DNA]</scope>
    <source>
        <strain evidence="1 2">NCTC9836</strain>
    </source>
</reference>
<gene>
    <name evidence="1" type="primary">yabP</name>
    <name evidence="1" type="ORF">NCTC9836_02726</name>
</gene>
<dbReference type="EMBL" id="UFWZ01000001">
    <property type="protein sequence ID" value="SUY48327.1"/>
    <property type="molecule type" value="Genomic_DNA"/>
</dbReference>
<dbReference type="GO" id="GO:0030435">
    <property type="term" value="P:sporulation resulting in formation of a cellular spore"/>
    <property type="evidence" value="ECO:0007669"/>
    <property type="project" value="InterPro"/>
</dbReference>
<evidence type="ECO:0000313" key="1">
    <source>
        <dbReference type="EMBL" id="SUY48327.1"/>
    </source>
</evidence>
<name>A0A381JD45_9CLOT</name>
<dbReference type="RefSeq" id="WP_115642154.1">
    <property type="nucleotide sequence ID" value="NZ_UFWZ01000001.1"/>
</dbReference>
<dbReference type="NCBIfam" id="TIGR02892">
    <property type="entry name" value="spore_yabP"/>
    <property type="match status" value="1"/>
</dbReference>